<keyword evidence="1" id="KW-1133">Transmembrane helix</keyword>
<sequence>MKSGNPQPKSFAVFLYLKFVISFLFPTIFVQKGNLQSMIEWAANTIPSGNMPSRLFTVSEPLDRPNYRDFSQKET</sequence>
<proteinExistence type="predicted"/>
<organism evidence="2 3">
    <name type="scientific">Rodentibacter mrazii</name>
    <dbReference type="NCBI Taxonomy" id="1908257"/>
    <lineage>
        <taxon>Bacteria</taxon>
        <taxon>Pseudomonadati</taxon>
        <taxon>Pseudomonadota</taxon>
        <taxon>Gammaproteobacteria</taxon>
        <taxon>Pasteurellales</taxon>
        <taxon>Pasteurellaceae</taxon>
        <taxon>Rodentibacter</taxon>
    </lineage>
</organism>
<comment type="caution">
    <text evidence="2">The sequence shown here is derived from an EMBL/GenBank/DDBJ whole genome shotgun (WGS) entry which is preliminary data.</text>
</comment>
<dbReference type="STRING" id="1908257.BKK47_02985"/>
<keyword evidence="1" id="KW-0472">Membrane</keyword>
<dbReference type="AlphaFoldDB" id="A0A1V3IIJ1"/>
<gene>
    <name evidence="2" type="ORF">BKK47_02985</name>
</gene>
<keyword evidence="1" id="KW-0812">Transmembrane</keyword>
<feature type="transmembrane region" description="Helical" evidence="1">
    <location>
        <begin position="12"/>
        <end position="30"/>
    </location>
</feature>
<evidence type="ECO:0000313" key="3">
    <source>
        <dbReference type="Proteomes" id="UP000189426"/>
    </source>
</evidence>
<protein>
    <submittedName>
        <fullName evidence="2">Uncharacterized protein</fullName>
    </submittedName>
</protein>
<accession>A0A1V3IIJ1</accession>
<reference evidence="2 3" key="1">
    <citation type="submission" date="2016-10" db="EMBL/GenBank/DDBJ databases">
        <title>Rodentibacter gen. nov. and new species.</title>
        <authorList>
            <person name="Christensen H."/>
        </authorList>
    </citation>
    <scope>NUCLEOTIDE SEQUENCE [LARGE SCALE GENOMIC DNA]</scope>
    <source>
        <strain evidence="2 3">Ppn418</strain>
    </source>
</reference>
<name>A0A1V3IIJ1_9PAST</name>
<evidence type="ECO:0000256" key="1">
    <source>
        <dbReference type="SAM" id="Phobius"/>
    </source>
</evidence>
<dbReference type="Proteomes" id="UP000189426">
    <property type="component" value="Unassembled WGS sequence"/>
</dbReference>
<keyword evidence="3" id="KW-1185">Reference proteome</keyword>
<evidence type="ECO:0000313" key="2">
    <source>
        <dbReference type="EMBL" id="OOF40888.1"/>
    </source>
</evidence>
<dbReference type="EMBL" id="MLHG01000016">
    <property type="protein sequence ID" value="OOF40888.1"/>
    <property type="molecule type" value="Genomic_DNA"/>
</dbReference>